<evidence type="ECO:0000313" key="2">
    <source>
        <dbReference type="EMBL" id="CDZ86838.1"/>
    </source>
</evidence>
<feature type="compositionally biased region" description="Basic and acidic residues" evidence="1">
    <location>
        <begin position="493"/>
        <end position="511"/>
    </location>
</feature>
<dbReference type="Proteomes" id="UP000042997">
    <property type="component" value="Unassembled WGS sequence"/>
</dbReference>
<sequence length="550" mass="56412">MPSGKSHRGRSPRTGLYTQRTVVAPRVASHTRVALLAWTTRPTTVSSPSVSTVRRSGLPTGSGLLAEPGGGVEALGAQVPVGADADVAAADRFAAQRARGAAGGDDEFGAGGEVAGLLGGEEDADGVRALLGVVEDDGLVDLGLGDGEQFDDDVAAVGVPAQAHGPDAELRVDGGDERTDVDVRVLGQVGAEAAVHLLEEQAHAVGEDLHLLLLERDAHHPGGVHGLQIEHPVAGFTDGAGDEPVRGPEDMYRAGHRTSSLSYPSGVALPLSAAGGDLPAGRGRRLGGRCEPGQVRAGVVDPQHERAGLGVADDAEGRGLGDDALVAVEVRAERVGEDGLDDVAVGAGDPDDVTAVGGGEAAVVFADGGDGAGLDLREALAVGEHGGRGVLLDHLPQRFLQEFAEFAAGPLPVVHLDEAVVDEGGQAAVGGEGGHRLVAAQQRRVHDLGDGEAGEPRDEALGLDVADLVEFDAGGASGEDPGGVRRRAPVPQQDDRHEASLMGRAPDERARRGPGLRWPRWCRWRAGPGRGCRGRCGSRRTSTSSGRRRI</sequence>
<feature type="compositionally biased region" description="Low complexity" evidence="1">
    <location>
        <begin position="539"/>
        <end position="550"/>
    </location>
</feature>
<evidence type="ECO:0000313" key="3">
    <source>
        <dbReference type="Proteomes" id="UP000042997"/>
    </source>
</evidence>
<dbReference type="EMBL" id="CCSD01000013">
    <property type="protein sequence ID" value="CDZ86838.1"/>
    <property type="molecule type" value="Genomic_DNA"/>
</dbReference>
<feature type="region of interest" description="Disordered" evidence="1">
    <location>
        <begin position="530"/>
        <end position="550"/>
    </location>
</feature>
<dbReference type="AlphaFoldDB" id="A0A098BDR5"/>
<reference evidence="2 3" key="1">
    <citation type="journal article" date="2014" name="Genome Announc.">
        <title>Draft Genome Sequence of Propane- and Butane-Oxidizing Actinobacterium Rhodococcus ruber IEGM 231.</title>
        <authorList>
            <person name="Ivshina I.B."/>
            <person name="Kuyukina M.S."/>
            <person name="Krivoruchko A.V."/>
            <person name="Barbe V."/>
            <person name="Fischer C."/>
        </authorList>
    </citation>
    <scope>NUCLEOTIDE SEQUENCE [LARGE SCALE GENOMIC DNA]</scope>
</reference>
<accession>A0A098BDR5</accession>
<feature type="region of interest" description="Disordered" evidence="1">
    <location>
        <begin position="472"/>
        <end position="515"/>
    </location>
</feature>
<name>A0A098BDR5_9NOCA</name>
<gene>
    <name evidence="2" type="ORF">RHRU231_110013</name>
</gene>
<organism evidence="2 3">
    <name type="scientific">Rhodococcus ruber</name>
    <dbReference type="NCBI Taxonomy" id="1830"/>
    <lineage>
        <taxon>Bacteria</taxon>
        <taxon>Bacillati</taxon>
        <taxon>Actinomycetota</taxon>
        <taxon>Actinomycetes</taxon>
        <taxon>Mycobacteriales</taxon>
        <taxon>Nocardiaceae</taxon>
        <taxon>Rhodococcus</taxon>
    </lineage>
</organism>
<protein>
    <submittedName>
        <fullName evidence="2">Uncharacterized protein</fullName>
    </submittedName>
</protein>
<evidence type="ECO:0000256" key="1">
    <source>
        <dbReference type="SAM" id="MobiDB-lite"/>
    </source>
</evidence>
<proteinExistence type="predicted"/>